<dbReference type="PANTHER" id="PTHR42743:SF4">
    <property type="entry name" value="BRANCHED-CHAIN-AMINO-ACID AMINOTRANSFERASE-RELATED"/>
    <property type="match status" value="1"/>
</dbReference>
<organism evidence="3 4">
    <name type="scientific">Deinococcus hopiensis KR-140</name>
    <dbReference type="NCBI Taxonomy" id="695939"/>
    <lineage>
        <taxon>Bacteria</taxon>
        <taxon>Thermotogati</taxon>
        <taxon>Deinococcota</taxon>
        <taxon>Deinococci</taxon>
        <taxon>Deinococcales</taxon>
        <taxon>Deinococcaceae</taxon>
        <taxon>Deinococcus</taxon>
    </lineage>
</organism>
<dbReference type="OrthoDB" id="9805628at2"/>
<sequence length="248" mass="26759">MKPLPPALEHSAGLHGATAFTTLRTHWGEPLHAKAHLARLSDTCTFLDLPAPEGDWPRLETWRWGLLRLTVAAEGTFWSHRPLQPGRRPEEGVRVHLTSGQVHPQLAGHKTGNYLPYLLAGREAARARAFEGWLTDSAGRLVDGGRTSPLLEVGGRLIVPQGGLPGITRAAFLAGRPFEQRSVAVEELLHLTRAWICGSGVGVVPVREISGPGGKLTLTARWPDPVDPALGWPEEPRSAGGEVSPTAR</sequence>
<proteinExistence type="inferred from homology"/>
<dbReference type="SUPFAM" id="SSF56752">
    <property type="entry name" value="D-aminoacid aminotransferase-like PLP-dependent enzymes"/>
    <property type="match status" value="1"/>
</dbReference>
<evidence type="ECO:0000313" key="3">
    <source>
        <dbReference type="EMBL" id="SMB94432.1"/>
    </source>
</evidence>
<evidence type="ECO:0000256" key="1">
    <source>
        <dbReference type="ARBA" id="ARBA00009320"/>
    </source>
</evidence>
<dbReference type="GO" id="GO:0016829">
    <property type="term" value="F:lyase activity"/>
    <property type="evidence" value="ECO:0007669"/>
    <property type="project" value="UniProtKB-KW"/>
</dbReference>
<dbReference type="PANTHER" id="PTHR42743">
    <property type="entry name" value="AMINO-ACID AMINOTRANSFERASE"/>
    <property type="match status" value="1"/>
</dbReference>
<dbReference type="GO" id="GO:0046394">
    <property type="term" value="P:carboxylic acid biosynthetic process"/>
    <property type="evidence" value="ECO:0007669"/>
    <property type="project" value="UniProtKB-ARBA"/>
</dbReference>
<evidence type="ECO:0000313" key="4">
    <source>
        <dbReference type="Proteomes" id="UP000192582"/>
    </source>
</evidence>
<accession>A0A1W1VM38</accession>
<dbReference type="Gene3D" id="3.30.470.10">
    <property type="match status" value="1"/>
</dbReference>
<protein>
    <submittedName>
        <fullName evidence="3">4-amino-4-deoxychorismate lyase</fullName>
    </submittedName>
</protein>
<keyword evidence="3" id="KW-0456">Lyase</keyword>
<dbReference type="InterPro" id="IPR050571">
    <property type="entry name" value="Class-IV_PLP-Dep_Aminotrnsfr"/>
</dbReference>
<dbReference type="Pfam" id="PF01063">
    <property type="entry name" value="Aminotran_4"/>
    <property type="match status" value="1"/>
</dbReference>
<name>A0A1W1VM38_9DEIO</name>
<dbReference type="AlphaFoldDB" id="A0A1W1VM38"/>
<dbReference type="InterPro" id="IPR043132">
    <property type="entry name" value="BCAT-like_C"/>
</dbReference>
<dbReference type="Gene3D" id="3.20.10.10">
    <property type="entry name" value="D-amino Acid Aminotransferase, subunit A, domain 2"/>
    <property type="match status" value="1"/>
</dbReference>
<gene>
    <name evidence="3" type="ORF">SAMN00790413_02382</name>
</gene>
<evidence type="ECO:0000256" key="2">
    <source>
        <dbReference type="SAM" id="MobiDB-lite"/>
    </source>
</evidence>
<dbReference type="InterPro" id="IPR036038">
    <property type="entry name" value="Aminotransferase-like"/>
</dbReference>
<dbReference type="EMBL" id="FWWU01000009">
    <property type="protein sequence ID" value="SMB94432.1"/>
    <property type="molecule type" value="Genomic_DNA"/>
</dbReference>
<dbReference type="RefSeq" id="WP_084049659.1">
    <property type="nucleotide sequence ID" value="NZ_FWWU01000009.1"/>
</dbReference>
<dbReference type="Proteomes" id="UP000192582">
    <property type="component" value="Unassembled WGS sequence"/>
</dbReference>
<dbReference type="STRING" id="695939.SAMN00790413_02382"/>
<dbReference type="InterPro" id="IPR001544">
    <property type="entry name" value="Aminotrans_IV"/>
</dbReference>
<feature type="region of interest" description="Disordered" evidence="2">
    <location>
        <begin position="224"/>
        <end position="248"/>
    </location>
</feature>
<reference evidence="3 4" key="1">
    <citation type="submission" date="2017-04" db="EMBL/GenBank/DDBJ databases">
        <authorList>
            <person name="Afonso C.L."/>
            <person name="Miller P.J."/>
            <person name="Scott M.A."/>
            <person name="Spackman E."/>
            <person name="Goraichik I."/>
            <person name="Dimitrov K.M."/>
            <person name="Suarez D.L."/>
            <person name="Swayne D.E."/>
        </authorList>
    </citation>
    <scope>NUCLEOTIDE SEQUENCE [LARGE SCALE GENOMIC DNA]</scope>
    <source>
        <strain evidence="3 4">KR-140</strain>
    </source>
</reference>
<comment type="similarity">
    <text evidence="1">Belongs to the class-IV pyridoxal-phosphate-dependent aminotransferase family.</text>
</comment>
<keyword evidence="4" id="KW-1185">Reference proteome</keyword>
<dbReference type="InterPro" id="IPR043131">
    <property type="entry name" value="BCAT-like_N"/>
</dbReference>